<feature type="compositionally biased region" description="Acidic residues" evidence="2">
    <location>
        <begin position="673"/>
        <end position="688"/>
    </location>
</feature>
<evidence type="ECO:0000256" key="2">
    <source>
        <dbReference type="SAM" id="MobiDB-lite"/>
    </source>
</evidence>
<feature type="transmembrane region" description="Helical" evidence="3">
    <location>
        <begin position="393"/>
        <end position="414"/>
    </location>
</feature>
<reference evidence="4 5" key="1">
    <citation type="submission" date="2016-09" db="EMBL/GenBank/DDBJ databases">
        <title>Extensive genetic diversity and differential bi-allelic expression allows diatom success in the polar Southern Ocean.</title>
        <authorList>
            <consortium name="DOE Joint Genome Institute"/>
            <person name="Mock T."/>
            <person name="Otillar R.P."/>
            <person name="Strauss J."/>
            <person name="Dupont C."/>
            <person name="Frickenhaus S."/>
            <person name="Maumus F."/>
            <person name="Mcmullan M."/>
            <person name="Sanges R."/>
            <person name="Schmutz J."/>
            <person name="Toseland A."/>
            <person name="Valas R."/>
            <person name="Veluchamy A."/>
            <person name="Ward B.J."/>
            <person name="Allen A."/>
            <person name="Barry K."/>
            <person name="Falciatore A."/>
            <person name="Ferrante M."/>
            <person name="Fortunato A.E."/>
            <person name="Gloeckner G."/>
            <person name="Gruber A."/>
            <person name="Hipkin R."/>
            <person name="Janech M."/>
            <person name="Kroth P."/>
            <person name="Leese F."/>
            <person name="Lindquist E."/>
            <person name="Lyon B.R."/>
            <person name="Martin J."/>
            <person name="Mayer C."/>
            <person name="Parker M."/>
            <person name="Quesneville H."/>
            <person name="Raymond J."/>
            <person name="Uhlig C."/>
            <person name="Valentin K.U."/>
            <person name="Worden A.Z."/>
            <person name="Armbrust E.V."/>
            <person name="Bowler C."/>
            <person name="Green B."/>
            <person name="Moulton V."/>
            <person name="Van Oosterhout C."/>
            <person name="Grigoriev I."/>
        </authorList>
    </citation>
    <scope>NUCLEOTIDE SEQUENCE [LARGE SCALE GENOMIC DNA]</scope>
    <source>
        <strain evidence="4 5">CCMP1102</strain>
    </source>
</reference>
<protein>
    <submittedName>
        <fullName evidence="4">Uncharacterized protein</fullName>
    </submittedName>
</protein>
<dbReference type="Proteomes" id="UP000095751">
    <property type="component" value="Unassembled WGS sequence"/>
</dbReference>
<evidence type="ECO:0000256" key="3">
    <source>
        <dbReference type="SAM" id="Phobius"/>
    </source>
</evidence>
<keyword evidence="3" id="KW-1133">Transmembrane helix</keyword>
<sequence>MTTTNLLTSTLPKWFPVSPAKRRLDYDNDDNYQSYLVDSDGNSYEPYAMAWRYLGMYIDCDVQQEYNNDGDYDGSDVYRNRQRQRRTTTNTNTNTKQRNLSGSGSNDGDDCSRKVLWAAYVDPGYRGDSIGEYQFYNRFEETWDKSTCQTGRCAKMDCHSSKSRFKLIGVFKEADGLTDWAEQLFKHEGYCVWNDNANANTDDDNEEGNDDGNSVYRHLRPQGEGNITDSLYTDEDCTQKSYMSFADYIIKWYTNYYYDSDKGQQVAEKWQANTVRWNELMTDYKVCQPCRAYTKTPTYDDDVDRLRFLRRLDDNDDGEGDEEQYGYNCYDDAGYRNCNQCHKFETKTDMEAATVSDLERASAQGTILAIKVDGVTYGKGGIDWHDVELETQAGIFVLVAVAVLGMIFLLVRFFGWKSISEFFCTPVRISRRRRRRRLKNKSLIETFVIDSTNTNTDNNDDSNSSEEKPWSIEMVDELSKEREVIEKQRREIEQMKLELDQQYTIREMEWETNQRELNEYKKKRKESSNFPPESIEVDAGKDDDREEETEGQLTENECAMSETNSFVTAEASEEKTDDERQQDNQQEQDHDTKEKCMERESKINKKIGAVVVVFNEGRKEEHQQESCEVVVEEQEQVDSDNVEHAREQQQQEQGTEEECTEGENSKAIVAEIQEQEQEQEQEQLDCDNGEQTQRQEQQQENQVQGLEQAEEREGEKEGVVISNDIDELIKEEKEEEIPIHNHEII</sequence>
<feature type="region of interest" description="Disordered" evidence="2">
    <location>
        <begin position="71"/>
        <end position="108"/>
    </location>
</feature>
<evidence type="ECO:0000256" key="1">
    <source>
        <dbReference type="SAM" id="Coils"/>
    </source>
</evidence>
<feature type="compositionally biased region" description="Low complexity" evidence="2">
    <location>
        <begin position="690"/>
        <end position="707"/>
    </location>
</feature>
<feature type="region of interest" description="Disordered" evidence="2">
    <location>
        <begin position="521"/>
        <end position="601"/>
    </location>
</feature>
<name>A0A1E7FUK3_9STRA</name>
<dbReference type="AlphaFoldDB" id="A0A1E7FUK3"/>
<feature type="compositionally biased region" description="Basic and acidic residues" evidence="2">
    <location>
        <begin position="572"/>
        <end position="601"/>
    </location>
</feature>
<dbReference type="InParanoid" id="A0A1E7FUK3"/>
<keyword evidence="5" id="KW-1185">Reference proteome</keyword>
<accession>A0A1E7FUK3</accession>
<feature type="coiled-coil region" evidence="1">
    <location>
        <begin position="475"/>
        <end position="505"/>
    </location>
</feature>
<organism evidence="4 5">
    <name type="scientific">Fragilariopsis cylindrus CCMP1102</name>
    <dbReference type="NCBI Taxonomy" id="635003"/>
    <lineage>
        <taxon>Eukaryota</taxon>
        <taxon>Sar</taxon>
        <taxon>Stramenopiles</taxon>
        <taxon>Ochrophyta</taxon>
        <taxon>Bacillariophyta</taxon>
        <taxon>Bacillariophyceae</taxon>
        <taxon>Bacillariophycidae</taxon>
        <taxon>Bacillariales</taxon>
        <taxon>Bacillariaceae</taxon>
        <taxon>Fragilariopsis</taxon>
    </lineage>
</organism>
<feature type="region of interest" description="Disordered" evidence="2">
    <location>
        <begin position="451"/>
        <end position="471"/>
    </location>
</feature>
<feature type="region of interest" description="Disordered" evidence="2">
    <location>
        <begin position="618"/>
        <end position="720"/>
    </location>
</feature>
<dbReference type="EMBL" id="KV784353">
    <property type="protein sequence ID" value="OEU21829.1"/>
    <property type="molecule type" value="Genomic_DNA"/>
</dbReference>
<feature type="compositionally biased region" description="Low complexity" evidence="2">
    <location>
        <begin position="87"/>
        <end position="106"/>
    </location>
</feature>
<keyword evidence="1" id="KW-0175">Coiled coil</keyword>
<gene>
    <name evidence="4" type="ORF">FRACYDRAFT_231975</name>
</gene>
<keyword evidence="3" id="KW-0812">Transmembrane</keyword>
<keyword evidence="3" id="KW-0472">Membrane</keyword>
<evidence type="ECO:0000313" key="5">
    <source>
        <dbReference type="Proteomes" id="UP000095751"/>
    </source>
</evidence>
<feature type="compositionally biased region" description="Basic and acidic residues" evidence="2">
    <location>
        <begin position="709"/>
        <end position="718"/>
    </location>
</feature>
<dbReference type="KEGG" id="fcy:FRACYDRAFT_231975"/>
<proteinExistence type="predicted"/>
<evidence type="ECO:0000313" key="4">
    <source>
        <dbReference type="EMBL" id="OEU21829.1"/>
    </source>
</evidence>
<feature type="compositionally biased region" description="Acidic residues" evidence="2">
    <location>
        <begin position="630"/>
        <end position="640"/>
    </location>
</feature>